<dbReference type="InterPro" id="IPR050231">
    <property type="entry name" value="Iron_ascorbate_oxido_reductase"/>
</dbReference>
<evidence type="ECO:0000313" key="4">
    <source>
        <dbReference type="EMBL" id="KAH7043360.1"/>
    </source>
</evidence>
<dbReference type="Proteomes" id="UP000774617">
    <property type="component" value="Unassembled WGS sequence"/>
</dbReference>
<dbReference type="PANTHER" id="PTHR47990">
    <property type="entry name" value="2-OXOGLUTARATE (2OG) AND FE(II)-DEPENDENT OXYGENASE SUPERFAMILY PROTEIN-RELATED"/>
    <property type="match status" value="1"/>
</dbReference>
<dbReference type="InterPro" id="IPR044861">
    <property type="entry name" value="IPNS-like_FE2OG_OXY"/>
</dbReference>
<dbReference type="PROSITE" id="PS51471">
    <property type="entry name" value="FE2OG_OXY"/>
    <property type="match status" value="1"/>
</dbReference>
<dbReference type="EMBL" id="JAGTJR010000023">
    <property type="protein sequence ID" value="KAH7043360.1"/>
    <property type="molecule type" value="Genomic_DNA"/>
</dbReference>
<keyword evidence="2" id="KW-0408">Iron</keyword>
<keyword evidence="2" id="KW-0560">Oxidoreductase</keyword>
<comment type="caution">
    <text evidence="4">The sequence shown here is derived from an EMBL/GenBank/DDBJ whole genome shotgun (WGS) entry which is preliminary data.</text>
</comment>
<dbReference type="Pfam" id="PF03171">
    <property type="entry name" value="2OG-FeII_Oxy"/>
    <property type="match status" value="1"/>
</dbReference>
<dbReference type="Gene3D" id="2.60.120.330">
    <property type="entry name" value="B-lactam Antibiotic, Isopenicillin N Synthase, Chain"/>
    <property type="match status" value="1"/>
</dbReference>
<dbReference type="SUPFAM" id="SSF51197">
    <property type="entry name" value="Clavaminate synthase-like"/>
    <property type="match status" value="1"/>
</dbReference>
<accession>A0ABQ8G3A7</accession>
<reference evidence="4 5" key="1">
    <citation type="journal article" date="2021" name="Nat. Commun.">
        <title>Genetic determinants of endophytism in the Arabidopsis root mycobiome.</title>
        <authorList>
            <person name="Mesny F."/>
            <person name="Miyauchi S."/>
            <person name="Thiergart T."/>
            <person name="Pickel B."/>
            <person name="Atanasova L."/>
            <person name="Karlsson M."/>
            <person name="Huettel B."/>
            <person name="Barry K.W."/>
            <person name="Haridas S."/>
            <person name="Chen C."/>
            <person name="Bauer D."/>
            <person name="Andreopoulos W."/>
            <person name="Pangilinan J."/>
            <person name="LaButti K."/>
            <person name="Riley R."/>
            <person name="Lipzen A."/>
            <person name="Clum A."/>
            <person name="Drula E."/>
            <person name="Henrissat B."/>
            <person name="Kohler A."/>
            <person name="Grigoriev I.V."/>
            <person name="Martin F.M."/>
            <person name="Hacquard S."/>
        </authorList>
    </citation>
    <scope>NUCLEOTIDE SEQUENCE [LARGE SCALE GENOMIC DNA]</scope>
    <source>
        <strain evidence="4 5">MPI-SDFR-AT-0080</strain>
    </source>
</reference>
<name>A0ABQ8G3A7_9PEZI</name>
<feature type="domain" description="Fe2OG dioxygenase" evidence="3">
    <location>
        <begin position="195"/>
        <end position="312"/>
    </location>
</feature>
<keyword evidence="2" id="KW-0479">Metal-binding</keyword>
<evidence type="ECO:0000313" key="5">
    <source>
        <dbReference type="Proteomes" id="UP000774617"/>
    </source>
</evidence>
<dbReference type="InterPro" id="IPR026992">
    <property type="entry name" value="DIOX_N"/>
</dbReference>
<protein>
    <submittedName>
        <fullName evidence="4">Oxidoreductase</fullName>
    </submittedName>
</protein>
<organism evidence="4 5">
    <name type="scientific">Macrophomina phaseolina</name>
    <dbReference type="NCBI Taxonomy" id="35725"/>
    <lineage>
        <taxon>Eukaryota</taxon>
        <taxon>Fungi</taxon>
        <taxon>Dikarya</taxon>
        <taxon>Ascomycota</taxon>
        <taxon>Pezizomycotina</taxon>
        <taxon>Dothideomycetes</taxon>
        <taxon>Dothideomycetes incertae sedis</taxon>
        <taxon>Botryosphaeriales</taxon>
        <taxon>Botryosphaeriaceae</taxon>
        <taxon>Macrophomina</taxon>
    </lineage>
</organism>
<evidence type="ECO:0000259" key="3">
    <source>
        <dbReference type="PROSITE" id="PS51471"/>
    </source>
</evidence>
<keyword evidence="5" id="KW-1185">Reference proteome</keyword>
<dbReference type="Pfam" id="PF14226">
    <property type="entry name" value="DIOX_N"/>
    <property type="match status" value="1"/>
</dbReference>
<evidence type="ECO:0000256" key="2">
    <source>
        <dbReference type="RuleBase" id="RU003682"/>
    </source>
</evidence>
<gene>
    <name evidence="4" type="ORF">B0J12DRAFT_629445</name>
</gene>
<dbReference type="InterPro" id="IPR027443">
    <property type="entry name" value="IPNS-like_sf"/>
</dbReference>
<evidence type="ECO:0000256" key="1">
    <source>
        <dbReference type="ARBA" id="ARBA00008056"/>
    </source>
</evidence>
<proteinExistence type="inferred from homology"/>
<dbReference type="InterPro" id="IPR005123">
    <property type="entry name" value="Oxoglu/Fe-dep_dioxygenase_dom"/>
</dbReference>
<comment type="similarity">
    <text evidence="1 2">Belongs to the iron/ascorbate-dependent oxidoreductase family.</text>
</comment>
<sequence length="370" mass="41516">MVTNTQKVLTDFGMEDLYPAPFPEDVPTVKLEVISLAKLIANDKGEAEKVVDIFKEAGFFQLDLTDHPDGRELLKRAVSCCRIGMDVFKLPLEQKRQYKMRGPDAVLDKGYFTKFLTEDRKVRFNENVNIPADEMFSQPRGDLGFPEWLIPHSELFASTMACGNRITGHLFTILERGLQLTAGALTSAHQLHVPSSDYLRLLHYVGQKPGLEDQLTFPAHKDATSVAILFNWLGGLQISADNEAAWRGGPDAVPEESWRWVEPVPGCAIVNLGDAMEVLTNKVLKSGLHRVVRAPGKQATHDRYSVLIGTRPNNTVPMTPFKSPCIPEQTADQAAAPVMTSDEWKHWKLHMFKSRLQKREQDKTVLTLDK</sequence>